<feature type="chain" id="PRO_5043452510" description="Non-structural maintenance of chromosomes element 1 homolog" evidence="19">
    <location>
        <begin position="24"/>
        <end position="257"/>
    </location>
</feature>
<sequence>MSYKHKLFLYYLLKNGVLTLANALQYCRDIKADEVTDPSSLKEFANVINRDITKQELEIVIGVCEITGQQHIALEFFQKILHEIVTSEEKKLSQIFCLNLSTKLTGKLAHADAERLIDRWSRMDYLVKHESDIYLGSRCIMEFTSFFKSYCKDYVQNCGLCIMEFTSFFKSYCKDYVQNCGLCSELVFKGKHCESCKKIMHTHCLEIFIRKYNYCPECKQQWKNNDFSNQGSENNNGSQNNASLDENPGPSRRKRLR</sequence>
<organism evidence="21 22">
    <name type="scientific">Popillia japonica</name>
    <name type="common">Japanese beetle</name>
    <dbReference type="NCBI Taxonomy" id="7064"/>
    <lineage>
        <taxon>Eukaryota</taxon>
        <taxon>Metazoa</taxon>
        <taxon>Ecdysozoa</taxon>
        <taxon>Arthropoda</taxon>
        <taxon>Hexapoda</taxon>
        <taxon>Insecta</taxon>
        <taxon>Pterygota</taxon>
        <taxon>Neoptera</taxon>
        <taxon>Endopterygota</taxon>
        <taxon>Coleoptera</taxon>
        <taxon>Polyphaga</taxon>
        <taxon>Scarabaeiformia</taxon>
        <taxon>Scarabaeidae</taxon>
        <taxon>Rutelinae</taxon>
        <taxon>Popillia</taxon>
    </lineage>
</organism>
<dbReference type="EC" id="2.3.2.27" evidence="5"/>
<dbReference type="PANTHER" id="PTHR20973:SF0">
    <property type="entry name" value="NON-STRUCTURAL MAINTENANCE OF CHROMOSOMES ELEMENT 1 HOMOLOG"/>
    <property type="match status" value="1"/>
</dbReference>
<dbReference type="InterPro" id="IPR011513">
    <property type="entry name" value="Nse1"/>
</dbReference>
<evidence type="ECO:0000256" key="18">
    <source>
        <dbReference type="SAM" id="MobiDB-lite"/>
    </source>
</evidence>
<dbReference type="InterPro" id="IPR014857">
    <property type="entry name" value="Nse1_RING_C4HC3-type"/>
</dbReference>
<keyword evidence="12" id="KW-0833">Ubl conjugation pathway</keyword>
<comment type="caution">
    <text evidence="21">The sequence shown here is derived from an EMBL/GenBank/DDBJ whole genome shotgun (WGS) entry which is preliminary data.</text>
</comment>
<comment type="similarity">
    <text evidence="4">Belongs to the NSE1 family.</text>
</comment>
<evidence type="ECO:0000256" key="13">
    <source>
        <dbReference type="ARBA" id="ARBA00022833"/>
    </source>
</evidence>
<evidence type="ECO:0000256" key="10">
    <source>
        <dbReference type="ARBA" id="ARBA00022763"/>
    </source>
</evidence>
<proteinExistence type="inferred from homology"/>
<keyword evidence="11" id="KW-0863">Zinc-finger</keyword>
<dbReference type="InterPro" id="IPR036388">
    <property type="entry name" value="WH-like_DNA-bd_sf"/>
</dbReference>
<protein>
    <recommendedName>
        <fullName evidence="6">Non-structural maintenance of chromosomes element 1 homolog</fullName>
        <ecNumber evidence="5">2.3.2.27</ecNumber>
    </recommendedName>
</protein>
<dbReference type="Gene3D" id="3.30.40.10">
    <property type="entry name" value="Zinc/RING finger domain, C3HC4 (zinc finger)"/>
    <property type="match status" value="1"/>
</dbReference>
<evidence type="ECO:0000256" key="1">
    <source>
        <dbReference type="ARBA" id="ARBA00000900"/>
    </source>
</evidence>
<evidence type="ECO:0000256" key="4">
    <source>
        <dbReference type="ARBA" id="ARBA00010258"/>
    </source>
</evidence>
<evidence type="ECO:0000256" key="11">
    <source>
        <dbReference type="ARBA" id="ARBA00022771"/>
    </source>
</evidence>
<evidence type="ECO:0000313" key="21">
    <source>
        <dbReference type="EMBL" id="KAK9707748.1"/>
    </source>
</evidence>
<reference evidence="21 22" key="1">
    <citation type="journal article" date="2024" name="BMC Genomics">
        <title>De novo assembly and annotation of Popillia japonica's genome with initial clues to its potential as an invasive pest.</title>
        <authorList>
            <person name="Cucini C."/>
            <person name="Boschi S."/>
            <person name="Funari R."/>
            <person name="Cardaioli E."/>
            <person name="Iannotti N."/>
            <person name="Marturano G."/>
            <person name="Paoli F."/>
            <person name="Bruttini M."/>
            <person name="Carapelli A."/>
            <person name="Frati F."/>
            <person name="Nardi F."/>
        </authorList>
    </citation>
    <scope>NUCLEOTIDE SEQUENCE [LARGE SCALE GENOMIC DNA]</scope>
    <source>
        <strain evidence="21">DMR45628</strain>
    </source>
</reference>
<keyword evidence="17" id="KW-0539">Nucleus</keyword>
<evidence type="ECO:0000259" key="20">
    <source>
        <dbReference type="PROSITE" id="PS50081"/>
    </source>
</evidence>
<evidence type="ECO:0000256" key="16">
    <source>
        <dbReference type="ARBA" id="ARBA00023204"/>
    </source>
</evidence>
<feature type="compositionally biased region" description="Low complexity" evidence="18">
    <location>
        <begin position="229"/>
        <end position="241"/>
    </location>
</feature>
<dbReference type="GO" id="GO:0061630">
    <property type="term" value="F:ubiquitin protein ligase activity"/>
    <property type="evidence" value="ECO:0007669"/>
    <property type="project" value="UniProtKB-EC"/>
</dbReference>
<dbReference type="GO" id="GO:0005634">
    <property type="term" value="C:nucleus"/>
    <property type="evidence" value="ECO:0007669"/>
    <property type="project" value="UniProtKB-SubCell"/>
</dbReference>
<dbReference type="Pfam" id="PF08746">
    <property type="entry name" value="zf-RING-like"/>
    <property type="match status" value="1"/>
</dbReference>
<evidence type="ECO:0000256" key="17">
    <source>
        <dbReference type="ARBA" id="ARBA00023242"/>
    </source>
</evidence>
<evidence type="ECO:0000256" key="2">
    <source>
        <dbReference type="ARBA" id="ARBA00004123"/>
    </source>
</evidence>
<dbReference type="Gene3D" id="1.10.10.10">
    <property type="entry name" value="Winged helix-like DNA-binding domain superfamily/Winged helix DNA-binding domain"/>
    <property type="match status" value="1"/>
</dbReference>
<evidence type="ECO:0000313" key="22">
    <source>
        <dbReference type="Proteomes" id="UP001458880"/>
    </source>
</evidence>
<comment type="catalytic activity">
    <reaction evidence="1">
        <text>S-ubiquitinyl-[E2 ubiquitin-conjugating enzyme]-L-cysteine + [acceptor protein]-L-lysine = [E2 ubiquitin-conjugating enzyme]-L-cysteine + N(6)-ubiquitinyl-[acceptor protein]-L-lysine.</text>
        <dbReference type="EC" id="2.3.2.27"/>
    </reaction>
</comment>
<keyword evidence="13" id="KW-0862">Zinc</keyword>
<feature type="signal peptide" evidence="19">
    <location>
        <begin position="1"/>
        <end position="23"/>
    </location>
</feature>
<evidence type="ECO:0000256" key="9">
    <source>
        <dbReference type="ARBA" id="ARBA00022723"/>
    </source>
</evidence>
<dbReference type="Gene3D" id="3.90.1150.220">
    <property type="match status" value="1"/>
</dbReference>
<dbReference type="GO" id="GO:0008270">
    <property type="term" value="F:zinc ion binding"/>
    <property type="evidence" value="ECO:0007669"/>
    <property type="project" value="UniProtKB-KW"/>
</dbReference>
<name>A0AAW1JTS1_POPJA</name>
<keyword evidence="15" id="KW-0233">DNA recombination</keyword>
<evidence type="ECO:0000256" key="5">
    <source>
        <dbReference type="ARBA" id="ARBA00012483"/>
    </source>
</evidence>
<keyword evidence="16" id="KW-0234">DNA repair</keyword>
<evidence type="ECO:0000256" key="6">
    <source>
        <dbReference type="ARBA" id="ARBA00019422"/>
    </source>
</evidence>
<comment type="subcellular location">
    <subcellularLocation>
        <location evidence="3">Chromosome</location>
    </subcellularLocation>
    <subcellularLocation>
        <location evidence="2">Nucleus</location>
    </subcellularLocation>
</comment>
<feature type="region of interest" description="Disordered" evidence="18">
    <location>
        <begin position="229"/>
        <end position="257"/>
    </location>
</feature>
<feature type="domain" description="Phorbol-ester/DAG-type" evidence="20">
    <location>
        <begin position="166"/>
        <end position="215"/>
    </location>
</feature>
<keyword evidence="10" id="KW-0227">DNA damage</keyword>
<accession>A0AAW1JTS1</accession>
<keyword evidence="14" id="KW-0832">Ubl conjugation</keyword>
<evidence type="ECO:0000256" key="8">
    <source>
        <dbReference type="ARBA" id="ARBA00022679"/>
    </source>
</evidence>
<keyword evidence="19" id="KW-0732">Signal</keyword>
<keyword evidence="9" id="KW-0479">Metal-binding</keyword>
<evidence type="ECO:0000256" key="7">
    <source>
        <dbReference type="ARBA" id="ARBA00022454"/>
    </source>
</evidence>
<dbReference type="EMBL" id="JASPKY010000343">
    <property type="protein sequence ID" value="KAK9707748.1"/>
    <property type="molecule type" value="Genomic_DNA"/>
</dbReference>
<dbReference type="InterPro" id="IPR002219">
    <property type="entry name" value="PKC_DAG/PE"/>
</dbReference>
<dbReference type="InterPro" id="IPR013083">
    <property type="entry name" value="Znf_RING/FYVE/PHD"/>
</dbReference>
<evidence type="ECO:0000256" key="19">
    <source>
        <dbReference type="SAM" id="SignalP"/>
    </source>
</evidence>
<gene>
    <name evidence="21" type="ORF">QE152_g27653</name>
</gene>
<dbReference type="GO" id="GO:0000724">
    <property type="term" value="P:double-strand break repair via homologous recombination"/>
    <property type="evidence" value="ECO:0007669"/>
    <property type="project" value="TreeGrafter"/>
</dbReference>
<keyword evidence="8" id="KW-0808">Transferase</keyword>
<dbReference type="PANTHER" id="PTHR20973">
    <property type="entry name" value="NON-SMC ELEMENT 1-RELATED"/>
    <property type="match status" value="1"/>
</dbReference>
<evidence type="ECO:0000256" key="12">
    <source>
        <dbReference type="ARBA" id="ARBA00022786"/>
    </source>
</evidence>
<keyword evidence="7" id="KW-0158">Chromosome</keyword>
<keyword evidence="22" id="KW-1185">Reference proteome</keyword>
<evidence type="ECO:0000256" key="14">
    <source>
        <dbReference type="ARBA" id="ARBA00022843"/>
    </source>
</evidence>
<dbReference type="PROSITE" id="PS50081">
    <property type="entry name" value="ZF_DAG_PE_2"/>
    <property type="match status" value="1"/>
</dbReference>
<dbReference type="Proteomes" id="UP001458880">
    <property type="component" value="Unassembled WGS sequence"/>
</dbReference>
<dbReference type="AlphaFoldDB" id="A0AAW1JTS1"/>
<evidence type="ECO:0000256" key="3">
    <source>
        <dbReference type="ARBA" id="ARBA00004286"/>
    </source>
</evidence>
<dbReference type="GO" id="GO:0030915">
    <property type="term" value="C:Smc5-Smc6 complex"/>
    <property type="evidence" value="ECO:0007669"/>
    <property type="project" value="InterPro"/>
</dbReference>
<evidence type="ECO:0000256" key="15">
    <source>
        <dbReference type="ARBA" id="ARBA00023172"/>
    </source>
</evidence>